<dbReference type="Proteomes" id="UP000024837">
    <property type="component" value="Unassembled WGS sequence"/>
</dbReference>
<dbReference type="PANTHER" id="PTHR45774:SF3">
    <property type="entry name" value="BTB (POZ) DOMAIN-CONTAINING 2B-RELATED"/>
    <property type="match status" value="1"/>
</dbReference>
<feature type="domain" description="BTB" evidence="2">
    <location>
        <begin position="74"/>
        <end position="143"/>
    </location>
</feature>
<dbReference type="HOGENOM" id="CLU_799322_0_0_1"/>
<dbReference type="SMART" id="SM00225">
    <property type="entry name" value="BTB"/>
    <property type="match status" value="1"/>
</dbReference>
<accession>W7IC39</accession>
<keyword evidence="4" id="KW-1185">Reference proteome</keyword>
<feature type="compositionally biased region" description="Polar residues" evidence="1">
    <location>
        <begin position="13"/>
        <end position="30"/>
    </location>
</feature>
<dbReference type="CDD" id="cd18186">
    <property type="entry name" value="BTB_POZ_ZBTB_KLHL-like"/>
    <property type="match status" value="1"/>
</dbReference>
<proteinExistence type="predicted"/>
<organism evidence="3 4">
    <name type="scientific">Drechslerella stenobrocha 248</name>
    <dbReference type="NCBI Taxonomy" id="1043628"/>
    <lineage>
        <taxon>Eukaryota</taxon>
        <taxon>Fungi</taxon>
        <taxon>Dikarya</taxon>
        <taxon>Ascomycota</taxon>
        <taxon>Pezizomycotina</taxon>
        <taxon>Orbiliomycetes</taxon>
        <taxon>Orbiliales</taxon>
        <taxon>Orbiliaceae</taxon>
        <taxon>Drechslerella</taxon>
    </lineage>
</organism>
<dbReference type="OrthoDB" id="6359816at2759"/>
<sequence length="347" mass="38783">MENLEEFKDQENIPPNLSRRGSNAGSCSDTDSAKTETPRQSIAFQEYIRTLIIVAKDTTNSRNPTRILNDKALSDIKVFVGESETLFELHRSVIASSSEFFRLIFTGVFRESLTGEVRVPTVEPEAFAIIVNWMYGYGLKLDECTLSAINGAYIGADYLQIATLQSEIYRQVLSNIPWARGDPPKGFSGRIPTVPIRKPLPDIGRPPRLPSQRLPADLGAYADRKLLKSHAESMAKEGMFSNQTAKDFVVDPMSFSLFLAVAMRRHERSLNRITCNMCQSMLEKDQKANFEMCIICGESVPRKKFLDRVRAIEAGLVAESTNSGGGAHRKSSADVDSDCWGTRFRRL</sequence>
<dbReference type="EMBL" id="KI966416">
    <property type="protein sequence ID" value="EWC46655.1"/>
    <property type="molecule type" value="Genomic_DNA"/>
</dbReference>
<dbReference type="Gene3D" id="3.30.710.10">
    <property type="entry name" value="Potassium Channel Kv1.1, Chain A"/>
    <property type="match status" value="1"/>
</dbReference>
<dbReference type="SUPFAM" id="SSF54695">
    <property type="entry name" value="POZ domain"/>
    <property type="match status" value="1"/>
</dbReference>
<dbReference type="InterPro" id="IPR000210">
    <property type="entry name" value="BTB/POZ_dom"/>
</dbReference>
<protein>
    <recommendedName>
        <fullName evidence="2">BTB domain-containing protein</fullName>
    </recommendedName>
</protein>
<evidence type="ECO:0000313" key="3">
    <source>
        <dbReference type="EMBL" id="EWC46655.1"/>
    </source>
</evidence>
<dbReference type="PANTHER" id="PTHR45774">
    <property type="entry name" value="BTB/POZ DOMAIN-CONTAINING"/>
    <property type="match status" value="1"/>
</dbReference>
<dbReference type="PROSITE" id="PS50097">
    <property type="entry name" value="BTB"/>
    <property type="match status" value="1"/>
</dbReference>
<feature type="compositionally biased region" description="Basic and acidic residues" evidence="1">
    <location>
        <begin position="1"/>
        <end position="11"/>
    </location>
</feature>
<reference evidence="3 4" key="1">
    <citation type="submission" date="2013-05" db="EMBL/GenBank/DDBJ databases">
        <title>Drechslerella stenobrocha genome reveals carnivorous origination and mechanical trapping mechanism of predatory fungi.</title>
        <authorList>
            <person name="Liu X."/>
            <person name="Zhang W."/>
            <person name="Liu K."/>
        </authorList>
    </citation>
    <scope>NUCLEOTIDE SEQUENCE [LARGE SCALE GENOMIC DNA]</scope>
    <source>
        <strain evidence="3 4">248</strain>
    </source>
</reference>
<evidence type="ECO:0000313" key="4">
    <source>
        <dbReference type="Proteomes" id="UP000024837"/>
    </source>
</evidence>
<gene>
    <name evidence="3" type="ORF">DRE_04142</name>
</gene>
<feature type="region of interest" description="Disordered" evidence="1">
    <location>
        <begin position="1"/>
        <end position="38"/>
    </location>
</feature>
<dbReference type="InterPro" id="IPR011333">
    <property type="entry name" value="SKP1/BTB/POZ_sf"/>
</dbReference>
<dbReference type="AlphaFoldDB" id="W7IC39"/>
<evidence type="ECO:0000259" key="2">
    <source>
        <dbReference type="PROSITE" id="PS50097"/>
    </source>
</evidence>
<name>W7IC39_9PEZI</name>
<dbReference type="Pfam" id="PF00651">
    <property type="entry name" value="BTB"/>
    <property type="match status" value="1"/>
</dbReference>
<evidence type="ECO:0000256" key="1">
    <source>
        <dbReference type="SAM" id="MobiDB-lite"/>
    </source>
</evidence>